<evidence type="ECO:0000256" key="1">
    <source>
        <dbReference type="ARBA" id="ARBA00004141"/>
    </source>
</evidence>
<keyword evidence="6 7" id="KW-0472">Membrane</keyword>
<dbReference type="RefSeq" id="WP_189170095.1">
    <property type="nucleotide sequence ID" value="NZ_BMQB01000004.1"/>
</dbReference>
<dbReference type="GO" id="GO:0016020">
    <property type="term" value="C:membrane"/>
    <property type="evidence" value="ECO:0007669"/>
    <property type="project" value="UniProtKB-SubCell"/>
</dbReference>
<comment type="subcellular location">
    <subcellularLocation>
        <location evidence="1">Membrane</location>
        <topology evidence="1">Multi-pass membrane protein</topology>
    </subcellularLocation>
</comment>
<dbReference type="PANTHER" id="PTHR36838:SF3">
    <property type="entry name" value="TRANSPORTER AUXIN EFFLUX CARRIER EC FAMILY"/>
    <property type="match status" value="1"/>
</dbReference>
<gene>
    <name evidence="8" type="ORF">GCM10010123_23230</name>
</gene>
<accession>A0A8J3FCQ5</accession>
<dbReference type="Pfam" id="PF03547">
    <property type="entry name" value="Mem_trans"/>
    <property type="match status" value="2"/>
</dbReference>
<keyword evidence="3" id="KW-1003">Cell membrane</keyword>
<feature type="transmembrane region" description="Helical" evidence="7">
    <location>
        <begin position="58"/>
        <end position="80"/>
    </location>
</feature>
<dbReference type="InterPro" id="IPR004776">
    <property type="entry name" value="Mem_transp_PIN-like"/>
</dbReference>
<protein>
    <submittedName>
        <fullName evidence="8">Membrane protein</fullName>
    </submittedName>
</protein>
<reference evidence="8" key="1">
    <citation type="journal article" date="2014" name="Int. J. Syst. Evol. Microbiol.">
        <title>Complete genome sequence of Corynebacterium casei LMG S-19264T (=DSM 44701T), isolated from a smear-ripened cheese.</title>
        <authorList>
            <consortium name="US DOE Joint Genome Institute (JGI-PGF)"/>
            <person name="Walter F."/>
            <person name="Albersmeier A."/>
            <person name="Kalinowski J."/>
            <person name="Ruckert C."/>
        </authorList>
    </citation>
    <scope>NUCLEOTIDE SEQUENCE</scope>
    <source>
        <strain evidence="8">JCM 3090</strain>
    </source>
</reference>
<feature type="transmembrane region" description="Helical" evidence="7">
    <location>
        <begin position="120"/>
        <end position="140"/>
    </location>
</feature>
<keyword evidence="9" id="KW-1185">Reference proteome</keyword>
<reference evidence="8" key="2">
    <citation type="submission" date="2020-09" db="EMBL/GenBank/DDBJ databases">
        <authorList>
            <person name="Sun Q."/>
            <person name="Ohkuma M."/>
        </authorList>
    </citation>
    <scope>NUCLEOTIDE SEQUENCE</scope>
    <source>
        <strain evidence="8">JCM 3090</strain>
    </source>
</reference>
<evidence type="ECO:0000256" key="6">
    <source>
        <dbReference type="ARBA" id="ARBA00023136"/>
    </source>
</evidence>
<evidence type="ECO:0000256" key="7">
    <source>
        <dbReference type="SAM" id="Phobius"/>
    </source>
</evidence>
<feature type="transmembrane region" description="Helical" evidence="7">
    <location>
        <begin position="221"/>
        <end position="244"/>
    </location>
</feature>
<dbReference type="Proteomes" id="UP000649739">
    <property type="component" value="Unassembled WGS sequence"/>
</dbReference>
<comment type="caution">
    <text evidence="8">The sequence shown here is derived from an EMBL/GenBank/DDBJ whole genome shotgun (WGS) entry which is preliminary data.</text>
</comment>
<feature type="transmembrane region" description="Helical" evidence="7">
    <location>
        <begin position="283"/>
        <end position="304"/>
    </location>
</feature>
<feature type="transmembrane region" description="Helical" evidence="7">
    <location>
        <begin position="190"/>
        <end position="209"/>
    </location>
</feature>
<sequence>MLAAFGLIWVLAALGWLARRAGLLDGGAERALSRFVLHLAMPAALFGRVAAGGFDRGLLAAGAAFLAGSLAVGAAGYWVSARWFAREPGERAIAGMVAGYVNSANLGIPVALHVLGGSTVVVAAIGVQVLLLTPLMIVLLDRAGGGGRPPLARLLTLPLRNPIIIACAAGAGVAAAGWSVPAFVGTCASTLGAAAVPAALVALGMSLAAPPADPPVDRRELAALGALKLVAQPVLTYAVARWGLHLPPDGVRAVTVFAALPTAQVTYVLAAEYGTAVALATRAIVVTTALAMVTIWLVAAVLPAGG</sequence>
<dbReference type="PANTHER" id="PTHR36838">
    <property type="entry name" value="AUXIN EFFLUX CARRIER FAMILY PROTEIN"/>
    <property type="match status" value="1"/>
</dbReference>
<evidence type="ECO:0000313" key="8">
    <source>
        <dbReference type="EMBL" id="GGJ92700.1"/>
    </source>
</evidence>
<evidence type="ECO:0000313" key="9">
    <source>
        <dbReference type="Proteomes" id="UP000649739"/>
    </source>
</evidence>
<dbReference type="AlphaFoldDB" id="A0A8J3FCQ5"/>
<keyword evidence="2" id="KW-0813">Transport</keyword>
<name>A0A8J3FCQ5_9ACTN</name>
<evidence type="ECO:0000256" key="2">
    <source>
        <dbReference type="ARBA" id="ARBA00022448"/>
    </source>
</evidence>
<proteinExistence type="predicted"/>
<evidence type="ECO:0000256" key="3">
    <source>
        <dbReference type="ARBA" id="ARBA00022475"/>
    </source>
</evidence>
<organism evidence="8 9">
    <name type="scientific">Pilimelia anulata</name>
    <dbReference type="NCBI Taxonomy" id="53371"/>
    <lineage>
        <taxon>Bacteria</taxon>
        <taxon>Bacillati</taxon>
        <taxon>Actinomycetota</taxon>
        <taxon>Actinomycetes</taxon>
        <taxon>Micromonosporales</taxon>
        <taxon>Micromonosporaceae</taxon>
        <taxon>Pilimelia</taxon>
    </lineage>
</organism>
<feature type="transmembrane region" description="Helical" evidence="7">
    <location>
        <begin position="250"/>
        <end position="271"/>
    </location>
</feature>
<dbReference type="GO" id="GO:0055085">
    <property type="term" value="P:transmembrane transport"/>
    <property type="evidence" value="ECO:0007669"/>
    <property type="project" value="InterPro"/>
</dbReference>
<keyword evidence="5 7" id="KW-1133">Transmembrane helix</keyword>
<keyword evidence="4 7" id="KW-0812">Transmembrane</keyword>
<evidence type="ECO:0000256" key="4">
    <source>
        <dbReference type="ARBA" id="ARBA00022692"/>
    </source>
</evidence>
<dbReference type="EMBL" id="BMQB01000004">
    <property type="protein sequence ID" value="GGJ92700.1"/>
    <property type="molecule type" value="Genomic_DNA"/>
</dbReference>
<feature type="transmembrane region" description="Helical" evidence="7">
    <location>
        <begin position="92"/>
        <end position="114"/>
    </location>
</feature>
<evidence type="ECO:0000256" key="5">
    <source>
        <dbReference type="ARBA" id="ARBA00022989"/>
    </source>
</evidence>
<feature type="transmembrane region" description="Helical" evidence="7">
    <location>
        <begin position="161"/>
        <end position="184"/>
    </location>
</feature>